<reference evidence="1 2" key="1">
    <citation type="submission" date="2024-05" db="EMBL/GenBank/DDBJ databases">
        <authorList>
            <person name="Duchaud E."/>
        </authorList>
    </citation>
    <scope>NUCLEOTIDE SEQUENCE [LARGE SCALE GENOMIC DNA]</scope>
    <source>
        <strain evidence="1">Ena-SAMPLE-TAB-13-05-2024-13:56:06:370-140308</strain>
    </source>
</reference>
<protein>
    <recommendedName>
        <fullName evidence="3">Lipoprotein</fullName>
    </recommendedName>
</protein>
<organism evidence="1 2">
    <name type="scientific">Tenacibaculum polynesiense</name>
    <dbReference type="NCBI Taxonomy" id="3137857"/>
    <lineage>
        <taxon>Bacteria</taxon>
        <taxon>Pseudomonadati</taxon>
        <taxon>Bacteroidota</taxon>
        <taxon>Flavobacteriia</taxon>
        <taxon>Flavobacteriales</taxon>
        <taxon>Flavobacteriaceae</taxon>
        <taxon>Tenacibaculum</taxon>
    </lineage>
</organism>
<dbReference type="RefSeq" id="WP_348715070.1">
    <property type="nucleotide sequence ID" value="NZ_CAXJIO010000010.1"/>
</dbReference>
<evidence type="ECO:0000313" key="2">
    <source>
        <dbReference type="Proteomes" id="UP001497527"/>
    </source>
</evidence>
<keyword evidence="2" id="KW-1185">Reference proteome</keyword>
<gene>
    <name evidence="1" type="ORF">T190423A01A_10342</name>
</gene>
<proteinExistence type="predicted"/>
<evidence type="ECO:0000313" key="1">
    <source>
        <dbReference type="EMBL" id="CAL2101779.1"/>
    </source>
</evidence>
<sequence length="441" mass="51940">MKSTKLIFLLGIFSILTFCKTKNSEKRLSVTEEKNKSDLLIPNNDLDQKIKLLEIELRHTPISELDSIKQVCTKIFNLDKYNETAIYYLVESYRYPFEDPIINTFEKNKNFNSLTKNNYKDSLNLFFKKLRENDKSNPKPLILEAKYKFGRILSYDSIKIKPLEKALALDKNNIEANLLLGETFYHIFNNEYKKNSNNPKLKNLATKSFNYLQLVFNLENSSKSLLRYTLIQLANYLNYSEKLIYYKKYQGNSTLFFPLKTFGSFPINWNRNYQINVINEIEISQFVNKWYSNHLKAMEEPILFDNSSITNSFRFTWLRTFHNPIIVRLDNKNGQIFLTWKVCDGAGGYEPGKVIINVQKELPLEKWTEFQKIISSINFWDTPTILDEFPGHDGSQWILEGVTEKQYHVVDRWTPRGTAYAKCCDFLLNLTDLKIKAKEKY</sequence>
<name>A0ABM9P8P8_9FLAO</name>
<comment type="caution">
    <text evidence="1">The sequence shown here is derived from an EMBL/GenBank/DDBJ whole genome shotgun (WGS) entry which is preliminary data.</text>
</comment>
<dbReference type="Proteomes" id="UP001497527">
    <property type="component" value="Unassembled WGS sequence"/>
</dbReference>
<dbReference type="EMBL" id="CAXJIO010000010">
    <property type="protein sequence ID" value="CAL2101779.1"/>
    <property type="molecule type" value="Genomic_DNA"/>
</dbReference>
<evidence type="ECO:0008006" key="3">
    <source>
        <dbReference type="Google" id="ProtNLM"/>
    </source>
</evidence>
<accession>A0ABM9P8P8</accession>